<dbReference type="GO" id="GO:0010020">
    <property type="term" value="P:chloroplast fission"/>
    <property type="evidence" value="ECO:0007669"/>
    <property type="project" value="InterPro"/>
</dbReference>
<evidence type="ECO:0000313" key="3">
    <source>
        <dbReference type="EMBL" id="KAF5751129.1"/>
    </source>
</evidence>
<comment type="caution">
    <text evidence="3">The sequence shown here is derived from an EMBL/GenBank/DDBJ whole genome shotgun (WGS) entry which is preliminary data.</text>
</comment>
<feature type="region of interest" description="Disordered" evidence="2">
    <location>
        <begin position="30"/>
        <end position="71"/>
    </location>
</feature>
<protein>
    <recommendedName>
        <fullName evidence="5">Plastid division protein PDV2</fullName>
    </recommendedName>
</protein>
<evidence type="ECO:0000256" key="2">
    <source>
        <dbReference type="SAM" id="MobiDB-lite"/>
    </source>
</evidence>
<accession>A0A7J7DXX6</accession>
<dbReference type="Proteomes" id="UP000593562">
    <property type="component" value="Unassembled WGS sequence"/>
</dbReference>
<gene>
    <name evidence="3" type="ORF">HS088_TW02G00139</name>
</gene>
<organism evidence="3 4">
    <name type="scientific">Tripterygium wilfordii</name>
    <name type="common">Thunder God vine</name>
    <dbReference type="NCBI Taxonomy" id="458696"/>
    <lineage>
        <taxon>Eukaryota</taxon>
        <taxon>Viridiplantae</taxon>
        <taxon>Streptophyta</taxon>
        <taxon>Embryophyta</taxon>
        <taxon>Tracheophyta</taxon>
        <taxon>Spermatophyta</taxon>
        <taxon>Magnoliopsida</taxon>
        <taxon>eudicotyledons</taxon>
        <taxon>Gunneridae</taxon>
        <taxon>Pentapetalae</taxon>
        <taxon>rosids</taxon>
        <taxon>fabids</taxon>
        <taxon>Celastrales</taxon>
        <taxon>Celastraceae</taxon>
        <taxon>Tripterygium</taxon>
    </lineage>
</organism>
<dbReference type="EMBL" id="JAAARO010000002">
    <property type="protein sequence ID" value="KAF5751129.1"/>
    <property type="molecule type" value="Genomic_DNA"/>
</dbReference>
<feature type="coiled-coil region" evidence="1">
    <location>
        <begin position="75"/>
        <end position="127"/>
    </location>
</feature>
<dbReference type="InParanoid" id="A0A7J7DXX6"/>
<dbReference type="AlphaFoldDB" id="A0A7J7DXX6"/>
<sequence>MEEERIGVVLAKAVELRLKISNCIHKATTPCKQKTQGGENAEEEGDKEDSFHVNGDKNPFQNPETEEDDEETERLLNIGDALESLENQLSSLQALQHQQHYEREVALSEIENSRRMLLDKLKEYKGEGLEVLREASEFAGETVKHDNDLLLPPYPSRPPHSLITDNGYVSHFASSQKSVHNGIINQDPLNEVQGNGSEPILKRKEQSGKGLVHLISAATKTVLTLVGVVSVLSLSGFGPNFGKRGIPFKVPCLFQHPGTEENREVIRCPPGKVLLMEDGEARCVVRERIAVPLESMVGKPDVNYGCG</sequence>
<evidence type="ECO:0008006" key="5">
    <source>
        <dbReference type="Google" id="ProtNLM"/>
    </source>
</evidence>
<evidence type="ECO:0000256" key="1">
    <source>
        <dbReference type="SAM" id="Coils"/>
    </source>
</evidence>
<evidence type="ECO:0000313" key="4">
    <source>
        <dbReference type="Proteomes" id="UP000593562"/>
    </source>
</evidence>
<dbReference type="PANTHER" id="PTHR33600:SF3">
    <property type="entry name" value="PLASTID DIVISION PROTEIN PDV2"/>
    <property type="match status" value="1"/>
</dbReference>
<dbReference type="InterPro" id="IPR038939">
    <property type="entry name" value="PDV1/PDV2"/>
</dbReference>
<dbReference type="PANTHER" id="PTHR33600">
    <property type="entry name" value="PLASTID DIVISION PROTEIN PDV2"/>
    <property type="match status" value="1"/>
</dbReference>
<keyword evidence="4" id="KW-1185">Reference proteome</keyword>
<dbReference type="FunCoup" id="A0A7J7DXX6">
    <property type="interactions" value="1191"/>
</dbReference>
<keyword evidence="1" id="KW-0175">Coiled coil</keyword>
<name>A0A7J7DXX6_TRIWF</name>
<reference evidence="3 4" key="1">
    <citation type="journal article" date="2020" name="Nat. Commun.">
        <title>Genome of Tripterygium wilfordii and identification of cytochrome P450 involved in triptolide biosynthesis.</title>
        <authorList>
            <person name="Tu L."/>
            <person name="Su P."/>
            <person name="Zhang Z."/>
            <person name="Gao L."/>
            <person name="Wang J."/>
            <person name="Hu T."/>
            <person name="Zhou J."/>
            <person name="Zhang Y."/>
            <person name="Zhao Y."/>
            <person name="Liu Y."/>
            <person name="Song Y."/>
            <person name="Tong Y."/>
            <person name="Lu Y."/>
            <person name="Yang J."/>
            <person name="Xu C."/>
            <person name="Jia M."/>
            <person name="Peters R.J."/>
            <person name="Huang L."/>
            <person name="Gao W."/>
        </authorList>
    </citation>
    <scope>NUCLEOTIDE SEQUENCE [LARGE SCALE GENOMIC DNA]</scope>
    <source>
        <strain evidence="4">cv. XIE 37</strain>
        <tissue evidence="3">Leaf</tissue>
    </source>
</reference>
<proteinExistence type="predicted"/>